<comment type="caution">
    <text evidence="2">The sequence shown here is derived from an EMBL/GenBank/DDBJ whole genome shotgun (WGS) entry which is preliminary data.</text>
</comment>
<dbReference type="InterPro" id="IPR004881">
    <property type="entry name" value="Ribosome_biogen_GTPase_RsgA"/>
</dbReference>
<dbReference type="SUPFAM" id="SSF52540">
    <property type="entry name" value="P-loop containing nucleoside triphosphate hydrolases"/>
    <property type="match status" value="1"/>
</dbReference>
<dbReference type="PANTHER" id="PTHR32120:SF11">
    <property type="entry name" value="SMALL RIBOSOMAL SUBUNIT BIOGENESIS GTPASE RSGA 1, MITOCHONDRIAL-RELATED"/>
    <property type="match status" value="1"/>
</dbReference>
<keyword evidence="3" id="KW-1185">Reference proteome</keyword>
<organism evidence="2 3">
    <name type="scientific">Mycobacterium ulcerans str. Harvey</name>
    <dbReference type="NCBI Taxonomy" id="1299332"/>
    <lineage>
        <taxon>Bacteria</taxon>
        <taxon>Bacillati</taxon>
        <taxon>Actinomycetota</taxon>
        <taxon>Actinomycetes</taxon>
        <taxon>Mycobacteriales</taxon>
        <taxon>Mycobacteriaceae</taxon>
        <taxon>Mycobacterium</taxon>
        <taxon>Mycobacterium ulcerans group</taxon>
    </lineage>
</organism>
<name>A0ABP3ADU1_MYCUL</name>
<gene>
    <name evidence="2" type="ORF">I551_4062</name>
</gene>
<evidence type="ECO:0000313" key="3">
    <source>
        <dbReference type="Proteomes" id="UP000020681"/>
    </source>
</evidence>
<evidence type="ECO:0000313" key="2">
    <source>
        <dbReference type="EMBL" id="EUA89462.1"/>
    </source>
</evidence>
<sequence length="110" mass="11758">MNRLVPEADRAVGEVTEIGRGRHTSTQSVALPLETDGQGGGWVIDTPGIRSLGLAHIQPDDVLLAFTDLAEAIGDCPRGCGHMGRRPIPNAYWTVCPEPRCAAWQRPAGC</sequence>
<accession>A0ABP3ADU1</accession>
<dbReference type="InterPro" id="IPR027417">
    <property type="entry name" value="P-loop_NTPase"/>
</dbReference>
<reference evidence="2 3" key="1">
    <citation type="submission" date="2014-01" db="EMBL/GenBank/DDBJ databases">
        <authorList>
            <person name="Dobos K."/>
            <person name="Lenaerts A."/>
            <person name="Ordway D."/>
            <person name="DeGroote M.A."/>
            <person name="Parker T."/>
            <person name="Sizemore C."/>
            <person name="Tallon L.J."/>
            <person name="Sadzewicz L.K."/>
            <person name="Sengamalay N."/>
            <person name="Fraser C.M."/>
            <person name="Hine E."/>
            <person name="Shefchek K.A."/>
            <person name="Das S.P."/>
            <person name="Tettelin H."/>
        </authorList>
    </citation>
    <scope>NUCLEOTIDE SEQUENCE [LARGE SCALE GENOMIC DNA]</scope>
    <source>
        <strain evidence="2 3">Harvey</strain>
    </source>
</reference>
<dbReference type="Pfam" id="PF03193">
    <property type="entry name" value="RsgA_GTPase"/>
    <property type="match status" value="1"/>
</dbReference>
<dbReference type="PANTHER" id="PTHR32120">
    <property type="entry name" value="SMALL RIBOSOMAL SUBUNIT BIOGENESIS GTPASE RSGA"/>
    <property type="match status" value="1"/>
</dbReference>
<proteinExistence type="predicted"/>
<feature type="domain" description="EngC GTPase" evidence="1">
    <location>
        <begin position="1"/>
        <end position="54"/>
    </location>
</feature>
<dbReference type="Proteomes" id="UP000020681">
    <property type="component" value="Unassembled WGS sequence"/>
</dbReference>
<dbReference type="Gene3D" id="3.40.50.300">
    <property type="entry name" value="P-loop containing nucleotide triphosphate hydrolases"/>
    <property type="match status" value="1"/>
</dbReference>
<dbReference type="EMBL" id="JAOL01000120">
    <property type="protein sequence ID" value="EUA89462.1"/>
    <property type="molecule type" value="Genomic_DNA"/>
</dbReference>
<protein>
    <recommendedName>
        <fullName evidence="1">EngC GTPase domain-containing protein</fullName>
    </recommendedName>
</protein>
<evidence type="ECO:0000259" key="1">
    <source>
        <dbReference type="Pfam" id="PF03193"/>
    </source>
</evidence>
<dbReference type="InterPro" id="IPR010914">
    <property type="entry name" value="RsgA_GTPase_dom"/>
</dbReference>